<keyword evidence="1" id="KW-0472">Membrane</keyword>
<dbReference type="KEGG" id="asl:Aeqsu_2567"/>
<evidence type="ECO:0000313" key="3">
    <source>
        <dbReference type="Proteomes" id="UP000006049"/>
    </source>
</evidence>
<protein>
    <submittedName>
        <fullName evidence="2">Uncharacterized protein</fullName>
    </submittedName>
</protein>
<keyword evidence="3" id="KW-1185">Reference proteome</keyword>
<feature type="transmembrane region" description="Helical" evidence="1">
    <location>
        <begin position="173"/>
        <end position="194"/>
    </location>
</feature>
<dbReference type="STRING" id="746697.Aeqsu_2567"/>
<organism evidence="2 3">
    <name type="scientific">Aequorivita sublithincola (strain DSM 14238 / LMG 21431 / ACAM 643 / 9-3)</name>
    <dbReference type="NCBI Taxonomy" id="746697"/>
    <lineage>
        <taxon>Bacteria</taxon>
        <taxon>Pseudomonadati</taxon>
        <taxon>Bacteroidota</taxon>
        <taxon>Flavobacteriia</taxon>
        <taxon>Flavobacteriales</taxon>
        <taxon>Flavobacteriaceae</taxon>
        <taxon>Aequorivita</taxon>
    </lineage>
</organism>
<feature type="transmembrane region" description="Helical" evidence="1">
    <location>
        <begin position="82"/>
        <end position="100"/>
    </location>
</feature>
<dbReference type="AlphaFoldDB" id="I3YYF4"/>
<name>I3YYF4_AEQSU</name>
<evidence type="ECO:0000313" key="2">
    <source>
        <dbReference type="EMBL" id="AFL82022.1"/>
    </source>
</evidence>
<feature type="transmembrane region" description="Helical" evidence="1">
    <location>
        <begin position="141"/>
        <end position="161"/>
    </location>
</feature>
<dbReference type="eggNOG" id="ENOG502ZBNU">
    <property type="taxonomic scope" value="Bacteria"/>
</dbReference>
<dbReference type="HOGENOM" id="CLU_097871_0_0_10"/>
<keyword evidence="1" id="KW-1133">Transmembrane helix</keyword>
<keyword evidence="1" id="KW-0812">Transmembrane</keyword>
<dbReference type="Proteomes" id="UP000006049">
    <property type="component" value="Chromosome"/>
</dbReference>
<reference evidence="2 3" key="1">
    <citation type="submission" date="2012-06" db="EMBL/GenBank/DDBJ databases">
        <title>The complete genome of Aequorivita sublithincola DSM 14238.</title>
        <authorList>
            <consortium name="US DOE Joint Genome Institute (JGI-PGF)"/>
            <person name="Lucas S."/>
            <person name="Copeland A."/>
            <person name="Lapidus A."/>
            <person name="Goodwin L."/>
            <person name="Pitluck S."/>
            <person name="Peters L."/>
            <person name="Munk A.C.C."/>
            <person name="Kyrpides N."/>
            <person name="Mavromatis K."/>
            <person name="Pagani I."/>
            <person name="Ivanova N."/>
            <person name="Ovchinnikova G."/>
            <person name="Zeytun A."/>
            <person name="Detter J.C."/>
            <person name="Han C."/>
            <person name="Land M."/>
            <person name="Hauser L."/>
            <person name="Markowitz V."/>
            <person name="Cheng J.-F."/>
            <person name="Hugenholtz P."/>
            <person name="Woyke T."/>
            <person name="Wu D."/>
            <person name="Tindall B."/>
            <person name="Faehnrich R."/>
            <person name="Brambilla E."/>
            <person name="Klenk H.-P."/>
            <person name="Eisen J.A."/>
        </authorList>
    </citation>
    <scope>NUCLEOTIDE SEQUENCE [LARGE SCALE GENOMIC DNA]</scope>
    <source>
        <strain evidence="3">DSM 14238 / LMG 21431 / ACAM 643 / 9-3</strain>
    </source>
</reference>
<sequence>MELSDFLFFILPIFILEVSAALAGSHYLKKTIPRSRSTRHFVYFLWFTVFVEFIGSYAPIAYFSDYRYFTFIKGTPFENNFWWYQIYILVSFSFLVLYFISFLKNTLLKRLFALLVVGFIISSVIIYIYTDGFFKSTSQYASITGTLLLFFSVILFYFELLKSNLLLQLKRFLPFYLSVGVLAFNLCVTPVEIFSEYFNLEGGNNLFVKLRVNVLLYANIFMYAIFIVGFLICSRKKKSSY</sequence>
<evidence type="ECO:0000256" key="1">
    <source>
        <dbReference type="SAM" id="Phobius"/>
    </source>
</evidence>
<feature type="transmembrane region" description="Helical" evidence="1">
    <location>
        <begin position="6"/>
        <end position="28"/>
    </location>
</feature>
<accession>I3YYF4</accession>
<gene>
    <name evidence="2" type="ordered locus">Aeqsu_2567</name>
</gene>
<feature type="transmembrane region" description="Helical" evidence="1">
    <location>
        <begin position="40"/>
        <end position="62"/>
    </location>
</feature>
<dbReference type="EMBL" id="CP003280">
    <property type="protein sequence ID" value="AFL82022.1"/>
    <property type="molecule type" value="Genomic_DNA"/>
</dbReference>
<proteinExistence type="predicted"/>
<feature type="transmembrane region" description="Helical" evidence="1">
    <location>
        <begin position="214"/>
        <end position="233"/>
    </location>
</feature>
<feature type="transmembrane region" description="Helical" evidence="1">
    <location>
        <begin position="112"/>
        <end position="129"/>
    </location>
</feature>